<dbReference type="AlphaFoldDB" id="A0A4R3NUU6"/>
<gene>
    <name evidence="1" type="ORF">EDC90_1007124</name>
</gene>
<keyword evidence="2" id="KW-1185">Reference proteome</keyword>
<organism evidence="1 2">
    <name type="scientific">Martelella mediterranea</name>
    <dbReference type="NCBI Taxonomy" id="293089"/>
    <lineage>
        <taxon>Bacteria</taxon>
        <taxon>Pseudomonadati</taxon>
        <taxon>Pseudomonadota</taxon>
        <taxon>Alphaproteobacteria</taxon>
        <taxon>Hyphomicrobiales</taxon>
        <taxon>Aurantimonadaceae</taxon>
        <taxon>Martelella</taxon>
    </lineage>
</organism>
<evidence type="ECO:0000313" key="1">
    <source>
        <dbReference type="EMBL" id="TCT41147.1"/>
    </source>
</evidence>
<name>A0A4R3NUU6_9HYPH</name>
<reference evidence="1 2" key="1">
    <citation type="submission" date="2019-03" db="EMBL/GenBank/DDBJ databases">
        <title>Freshwater and sediment microbial communities from various areas in North America, analyzing microbe dynamics in response to fracking.</title>
        <authorList>
            <person name="Lamendella R."/>
        </authorList>
    </citation>
    <scope>NUCLEOTIDE SEQUENCE [LARGE SCALE GENOMIC DNA]</scope>
    <source>
        <strain evidence="1 2">175.2</strain>
    </source>
</reference>
<dbReference type="PIRSF" id="PIRSF020481">
    <property type="entry name" value="BAP"/>
    <property type="match status" value="1"/>
</dbReference>
<dbReference type="Proteomes" id="UP000295097">
    <property type="component" value="Unassembled WGS sequence"/>
</dbReference>
<dbReference type="RefSeq" id="WP_165972765.1">
    <property type="nucleotide sequence ID" value="NZ_SMAR01000007.1"/>
</dbReference>
<protein>
    <submittedName>
        <fullName evidence="1">Phage-related baseplate assembly protein</fullName>
    </submittedName>
</protein>
<evidence type="ECO:0000313" key="2">
    <source>
        <dbReference type="Proteomes" id="UP000295097"/>
    </source>
</evidence>
<dbReference type="InterPro" id="IPR014507">
    <property type="entry name" value="Baseplate_assembly_J_pred"/>
</dbReference>
<dbReference type="EMBL" id="SMAR01000007">
    <property type="protein sequence ID" value="TCT41147.1"/>
    <property type="molecule type" value="Genomic_DNA"/>
</dbReference>
<proteinExistence type="predicted"/>
<sequence>MSYSADTLDLSTLPAAQLVEIDREAIIAARKALYGEIWEAARARNPDLPAFDTLALEYEPVTIASESFGVAETVLLAAINDAGKKLRLAQANGADLDHLATTYHRTARKTVRAATADTPAITETDTAYRERSQLAPEALADMGLTPGGYIYKIRSAFADRIKHVWPINRGNGRVEIRVLGRDGNGAVPASTLAEIIQAFRPEEGQQSTDVLTVLSADIQPVTWDVTLFMKRGPDPAQVKALAKDQLTALAAKLHRLNEAHYVEAIASAAHVGPVATVRVDAPAAAIAARPEQAVFVEAINVETEVLA</sequence>
<accession>A0A4R3NUU6</accession>
<comment type="caution">
    <text evidence="1">The sequence shown here is derived from an EMBL/GenBank/DDBJ whole genome shotgun (WGS) entry which is preliminary data.</text>
</comment>